<dbReference type="GO" id="GO:0032040">
    <property type="term" value="C:small-subunit processome"/>
    <property type="evidence" value="ECO:0007669"/>
    <property type="project" value="TreeGrafter"/>
</dbReference>
<dbReference type="InterPro" id="IPR018972">
    <property type="entry name" value="Sas10_C_dom"/>
</dbReference>
<accession>A0AAD8LR01</accession>
<feature type="compositionally biased region" description="Acidic residues" evidence="6">
    <location>
        <begin position="27"/>
        <end position="38"/>
    </location>
</feature>
<dbReference type="EMBL" id="JAVEPI010000002">
    <property type="protein sequence ID" value="KAK1443321.1"/>
    <property type="molecule type" value="Genomic_DNA"/>
</dbReference>
<evidence type="ECO:0000256" key="3">
    <source>
        <dbReference type="ARBA" id="ARBA00022553"/>
    </source>
</evidence>
<dbReference type="PANTHER" id="PTHR13237">
    <property type="entry name" value="SOMETHING ABOUT SILENCING PROTEIN 10-RELATED"/>
    <property type="match status" value="1"/>
</dbReference>
<reference evidence="8" key="1">
    <citation type="submission" date="2023-08" db="EMBL/GenBank/DDBJ databases">
        <title>Draft sequence of the Babesia gibsoni genome.</title>
        <authorList>
            <person name="Yamagishi J.Y."/>
            <person name="Xuan X.X."/>
        </authorList>
    </citation>
    <scope>NUCLEOTIDE SEQUENCE</scope>
    <source>
        <strain evidence="8">Azabu</strain>
    </source>
</reference>
<evidence type="ECO:0000256" key="4">
    <source>
        <dbReference type="ARBA" id="ARBA00023242"/>
    </source>
</evidence>
<dbReference type="AlphaFoldDB" id="A0AAD8LR01"/>
<feature type="coiled-coil region" evidence="5">
    <location>
        <begin position="118"/>
        <end position="152"/>
    </location>
</feature>
<comment type="similarity">
    <text evidence="2">Belongs to the SAS10 family.</text>
</comment>
<feature type="compositionally biased region" description="Acidic residues" evidence="6">
    <location>
        <begin position="104"/>
        <end position="114"/>
    </location>
</feature>
<evidence type="ECO:0000256" key="5">
    <source>
        <dbReference type="SAM" id="Coils"/>
    </source>
</evidence>
<sequence>MARDSGRDSSKRRGKGGRSFIPLHSDQEDDDSDAEDFEAMALPRATSPDVSDEDDYDEQDGVDDEDDGELSDPDYDEDSDEEEDDEQKKGAKWGKKLGNYYDGGSDEYSDDDDVNDRIAEAERIAKELYEGVEDEDAELEDLEADEEEETEDLTALDPLLEDLSKSLRAQNAKMDLPPDFFELNDTEKLTYLQNEHPEFLALLKEFKDQSTMMNEQVLKIINDRDALKMCTKDGMEYLEMRNELMLMYVTYLSYYLLLKAHNIPVENHPVIDRLLEIRIMLDKARPIEARLQFEINRLLEQKDPNETGKVLRPKLHLMEVDEREQDGLYKPPSELKPIETDAYEKHKKKLMRKERLTSGRKMLDEFDDEDSDVGEDHIGKSKAAKMMKALIEREKFEMENMRRLPMTKMAKKDLKQFNKKHAHKQGGYMLDDINDMAADILTAGSGKRDNMLTGFNAAAQTLRQDIRETEKMRSADASFKQQSKVNEKRKSVAFAPPTTERPRKSEFDDEFSKMKKRQVELTESIKKSKDEGKQRKFEREIVDGKREATADIIRNKGLTRMRKKTAGNARVANRIKFEKKQTVFKSKTGGDKSEAPGYSGEATGIHAKKKKSVTF</sequence>
<organism evidence="8 9">
    <name type="scientific">Babesia gibsoni</name>
    <dbReference type="NCBI Taxonomy" id="33632"/>
    <lineage>
        <taxon>Eukaryota</taxon>
        <taxon>Sar</taxon>
        <taxon>Alveolata</taxon>
        <taxon>Apicomplexa</taxon>
        <taxon>Aconoidasida</taxon>
        <taxon>Piroplasmida</taxon>
        <taxon>Babesiidae</taxon>
        <taxon>Babesia</taxon>
    </lineage>
</organism>
<keyword evidence="4" id="KW-0539">Nucleus</keyword>
<dbReference type="Pfam" id="PF04000">
    <property type="entry name" value="Sas10_Utp3"/>
    <property type="match status" value="1"/>
</dbReference>
<dbReference type="Pfam" id="PF09368">
    <property type="entry name" value="Sas10"/>
    <property type="match status" value="1"/>
</dbReference>
<gene>
    <name evidence="8" type="ORF">BgAZ_201970</name>
</gene>
<evidence type="ECO:0000313" key="9">
    <source>
        <dbReference type="Proteomes" id="UP001230268"/>
    </source>
</evidence>
<comment type="caution">
    <text evidence="8">The sequence shown here is derived from an EMBL/GenBank/DDBJ whole genome shotgun (WGS) entry which is preliminary data.</text>
</comment>
<name>A0AAD8LR01_BABGI</name>
<feature type="compositionally biased region" description="Basic and acidic residues" evidence="6">
    <location>
        <begin position="1"/>
        <end position="11"/>
    </location>
</feature>
<dbReference type="PANTHER" id="PTHR13237:SF8">
    <property type="entry name" value="SOMETHING ABOUT SILENCING PROTEIN 10"/>
    <property type="match status" value="1"/>
</dbReference>
<dbReference type="InterPro" id="IPR007146">
    <property type="entry name" value="Sas10/Utp3/C1D"/>
</dbReference>
<feature type="region of interest" description="Disordered" evidence="6">
    <location>
        <begin position="583"/>
        <end position="615"/>
    </location>
</feature>
<evidence type="ECO:0000259" key="7">
    <source>
        <dbReference type="Pfam" id="PF09368"/>
    </source>
</evidence>
<proteinExistence type="inferred from homology"/>
<evidence type="ECO:0000256" key="6">
    <source>
        <dbReference type="SAM" id="MobiDB-lite"/>
    </source>
</evidence>
<feature type="region of interest" description="Disordered" evidence="6">
    <location>
        <begin position="473"/>
        <end position="538"/>
    </location>
</feature>
<dbReference type="Proteomes" id="UP001230268">
    <property type="component" value="Unassembled WGS sequence"/>
</dbReference>
<feature type="compositionally biased region" description="Basic residues" evidence="6">
    <location>
        <begin position="606"/>
        <end position="615"/>
    </location>
</feature>
<feature type="compositionally biased region" description="Basic and acidic residues" evidence="6">
    <location>
        <begin position="500"/>
        <end position="538"/>
    </location>
</feature>
<evidence type="ECO:0000256" key="2">
    <source>
        <dbReference type="ARBA" id="ARBA00010979"/>
    </source>
</evidence>
<evidence type="ECO:0000313" key="8">
    <source>
        <dbReference type="EMBL" id="KAK1443321.1"/>
    </source>
</evidence>
<keyword evidence="5" id="KW-0175">Coiled coil</keyword>
<protein>
    <submittedName>
        <fullName evidence="8">Something about silencing protein 10 like protein</fullName>
    </submittedName>
</protein>
<evidence type="ECO:0000256" key="1">
    <source>
        <dbReference type="ARBA" id="ARBA00004123"/>
    </source>
</evidence>
<feature type="compositionally biased region" description="Acidic residues" evidence="6">
    <location>
        <begin position="50"/>
        <end position="85"/>
    </location>
</feature>
<comment type="subcellular location">
    <subcellularLocation>
        <location evidence="1">Nucleus</location>
    </subcellularLocation>
</comment>
<keyword evidence="3" id="KW-0597">Phosphoprotein</keyword>
<dbReference type="GO" id="GO:0000462">
    <property type="term" value="P:maturation of SSU-rRNA from tricistronic rRNA transcript (SSU-rRNA, 5.8S rRNA, LSU-rRNA)"/>
    <property type="evidence" value="ECO:0007669"/>
    <property type="project" value="TreeGrafter"/>
</dbReference>
<keyword evidence="9" id="KW-1185">Reference proteome</keyword>
<feature type="domain" description="Sas10 C-terminal" evidence="7">
    <location>
        <begin position="543"/>
        <end position="614"/>
    </location>
</feature>
<feature type="region of interest" description="Disordered" evidence="6">
    <location>
        <begin position="1"/>
        <end position="114"/>
    </location>
</feature>